<comment type="caution">
    <text evidence="2">The sequence shown here is derived from an EMBL/GenBank/DDBJ whole genome shotgun (WGS) entry which is preliminary data.</text>
</comment>
<dbReference type="EMBL" id="CAJOBC010035211">
    <property type="protein sequence ID" value="CAF4111644.1"/>
    <property type="molecule type" value="Genomic_DNA"/>
</dbReference>
<feature type="region of interest" description="Disordered" evidence="1">
    <location>
        <begin position="33"/>
        <end position="59"/>
    </location>
</feature>
<evidence type="ECO:0000313" key="2">
    <source>
        <dbReference type="EMBL" id="CAF4111644.1"/>
    </source>
</evidence>
<evidence type="ECO:0000313" key="3">
    <source>
        <dbReference type="Proteomes" id="UP000681722"/>
    </source>
</evidence>
<sequence>QQQSAQIHFNSYAQAHPQTQFVLVPYDKQAYQSQPQLYPDPSGIEHIPPLADEDDDESDDTDVAFFISFPVE</sequence>
<name>A0A8S2QHR3_9BILA</name>
<organism evidence="2 3">
    <name type="scientific">Didymodactylos carnosus</name>
    <dbReference type="NCBI Taxonomy" id="1234261"/>
    <lineage>
        <taxon>Eukaryota</taxon>
        <taxon>Metazoa</taxon>
        <taxon>Spiralia</taxon>
        <taxon>Gnathifera</taxon>
        <taxon>Rotifera</taxon>
        <taxon>Eurotatoria</taxon>
        <taxon>Bdelloidea</taxon>
        <taxon>Philodinida</taxon>
        <taxon>Philodinidae</taxon>
        <taxon>Didymodactylos</taxon>
    </lineage>
</organism>
<protein>
    <submittedName>
        <fullName evidence="2">Uncharacterized protein</fullName>
    </submittedName>
</protein>
<accession>A0A8S2QHR3</accession>
<proteinExistence type="predicted"/>
<feature type="non-terminal residue" evidence="2">
    <location>
        <position position="1"/>
    </location>
</feature>
<dbReference type="Proteomes" id="UP000681722">
    <property type="component" value="Unassembled WGS sequence"/>
</dbReference>
<dbReference type="AlphaFoldDB" id="A0A8S2QHR3"/>
<evidence type="ECO:0000256" key="1">
    <source>
        <dbReference type="SAM" id="MobiDB-lite"/>
    </source>
</evidence>
<gene>
    <name evidence="2" type="ORF">SRO942_LOCUS28785</name>
</gene>
<reference evidence="2" key="1">
    <citation type="submission" date="2021-02" db="EMBL/GenBank/DDBJ databases">
        <authorList>
            <person name="Nowell W R."/>
        </authorList>
    </citation>
    <scope>NUCLEOTIDE SEQUENCE</scope>
</reference>